<dbReference type="Proteomes" id="UP000198804">
    <property type="component" value="Unassembled WGS sequence"/>
</dbReference>
<evidence type="ECO:0000313" key="1">
    <source>
        <dbReference type="EMBL" id="SFM07824.1"/>
    </source>
</evidence>
<protein>
    <submittedName>
        <fullName evidence="1">Uncharacterized protein</fullName>
    </submittedName>
</protein>
<sequence>MVRHRSGVCRTMYKVTGTDPAGREMTFACGTDEQALEKTWELARRGFRDIAVSDPRGKRMSAGAFERSLDFDYE</sequence>
<organism evidence="1 2">
    <name type="scientific">Methylorubrum salsuginis</name>
    <dbReference type="NCBI Taxonomy" id="414703"/>
    <lineage>
        <taxon>Bacteria</taxon>
        <taxon>Pseudomonadati</taxon>
        <taxon>Pseudomonadota</taxon>
        <taxon>Alphaproteobacteria</taxon>
        <taxon>Hyphomicrobiales</taxon>
        <taxon>Methylobacteriaceae</taxon>
        <taxon>Methylorubrum</taxon>
    </lineage>
</organism>
<dbReference type="STRING" id="414703.SAMN04488125_14710"/>
<keyword evidence="2" id="KW-1185">Reference proteome</keyword>
<dbReference type="EMBL" id="FOSV01000047">
    <property type="protein sequence ID" value="SFM07824.1"/>
    <property type="molecule type" value="Genomic_DNA"/>
</dbReference>
<evidence type="ECO:0000313" key="2">
    <source>
        <dbReference type="Proteomes" id="UP000198804"/>
    </source>
</evidence>
<name>A0A1I4MWY0_9HYPH</name>
<proteinExistence type="predicted"/>
<dbReference type="AlphaFoldDB" id="A0A1I4MWY0"/>
<accession>A0A1I4MWY0</accession>
<gene>
    <name evidence="1" type="ORF">SAMN04488125_14710</name>
</gene>
<reference evidence="2" key="1">
    <citation type="submission" date="2016-10" db="EMBL/GenBank/DDBJ databases">
        <authorList>
            <person name="Varghese N."/>
            <person name="Submissions S."/>
        </authorList>
    </citation>
    <scope>NUCLEOTIDE SEQUENCE [LARGE SCALE GENOMIC DNA]</scope>
    <source>
        <strain evidence="2">CGMCC 1.6474</strain>
    </source>
</reference>